<dbReference type="EMBL" id="QLII01000001">
    <property type="protein sequence ID" value="RAI76082.1"/>
    <property type="molecule type" value="Genomic_DNA"/>
</dbReference>
<evidence type="ECO:0000313" key="2">
    <source>
        <dbReference type="EMBL" id="RAI76082.1"/>
    </source>
</evidence>
<dbReference type="AlphaFoldDB" id="A0A327NLK0"/>
<keyword evidence="1" id="KW-0812">Transmembrane</keyword>
<name>A0A327NLK0_9BACT</name>
<organism evidence="2 3">
    <name type="scientific">Spirosoma telluris</name>
    <dbReference type="NCBI Taxonomy" id="2183553"/>
    <lineage>
        <taxon>Bacteria</taxon>
        <taxon>Pseudomonadati</taxon>
        <taxon>Bacteroidota</taxon>
        <taxon>Cytophagia</taxon>
        <taxon>Cytophagales</taxon>
        <taxon>Cytophagaceae</taxon>
        <taxon>Spirosoma</taxon>
    </lineage>
</organism>
<keyword evidence="1" id="KW-0472">Membrane</keyword>
<dbReference type="RefSeq" id="WP_111345243.1">
    <property type="nucleotide sequence ID" value="NZ_QLII01000001.1"/>
</dbReference>
<sequence>MNEQQRQELIEKRELGTLTAEEYRLYLDLLENDDDFADQLALHQLLMEAVHHEADQELWESIVEAPDSEQVSPQPNFWLIIVNHPWARRGVYSLLLVLAGIGGYWWYQYNNNRRVVAELPVFNVKTRQEGMGAGSENGNTPNRLLPVVLSRHPSDTLDKSRVYYSFSTDTLRLYLSPVSSETIQGWRISYDAIPDNYKLIRPGKPPLPLLLTDRQIRPLP</sequence>
<dbReference type="Proteomes" id="UP000249016">
    <property type="component" value="Unassembled WGS sequence"/>
</dbReference>
<keyword evidence="3" id="KW-1185">Reference proteome</keyword>
<reference evidence="2 3" key="1">
    <citation type="submission" date="2018-06" db="EMBL/GenBank/DDBJ databases">
        <title>Spirosoma sp. HMF3257 Genome sequencing and assembly.</title>
        <authorList>
            <person name="Kang H."/>
            <person name="Cha I."/>
            <person name="Kim H."/>
            <person name="Kang J."/>
            <person name="Joh K."/>
        </authorList>
    </citation>
    <scope>NUCLEOTIDE SEQUENCE [LARGE SCALE GENOMIC DNA]</scope>
    <source>
        <strain evidence="2 3">HMF3257</strain>
    </source>
</reference>
<feature type="transmembrane region" description="Helical" evidence="1">
    <location>
        <begin position="90"/>
        <end position="107"/>
    </location>
</feature>
<comment type="caution">
    <text evidence="2">The sequence shown here is derived from an EMBL/GenBank/DDBJ whole genome shotgun (WGS) entry which is preliminary data.</text>
</comment>
<evidence type="ECO:0000256" key="1">
    <source>
        <dbReference type="SAM" id="Phobius"/>
    </source>
</evidence>
<proteinExistence type="predicted"/>
<gene>
    <name evidence="2" type="ORF">HMF3257_21275</name>
</gene>
<evidence type="ECO:0000313" key="3">
    <source>
        <dbReference type="Proteomes" id="UP000249016"/>
    </source>
</evidence>
<accession>A0A327NLK0</accession>
<protein>
    <submittedName>
        <fullName evidence="2">Uncharacterized protein</fullName>
    </submittedName>
</protein>
<keyword evidence="1" id="KW-1133">Transmembrane helix</keyword>